<dbReference type="Proteomes" id="UP000622890">
    <property type="component" value="Unassembled WGS sequence"/>
</dbReference>
<accession>A0A934T2E4</accession>
<name>A0A934T2E4_9BURK</name>
<dbReference type="SUPFAM" id="SSF51004">
    <property type="entry name" value="C-terminal (heme d1) domain of cytochrome cd1-nitrite reductase"/>
    <property type="match status" value="1"/>
</dbReference>
<dbReference type="AlphaFoldDB" id="A0A934T2E4"/>
<evidence type="ECO:0000313" key="2">
    <source>
        <dbReference type="Proteomes" id="UP000622890"/>
    </source>
</evidence>
<protein>
    <submittedName>
        <fullName evidence="1">YncE family protein</fullName>
    </submittedName>
</protein>
<gene>
    <name evidence="1" type="ORF">JJB74_18540</name>
</gene>
<sequence length="342" mass="36857">MATSLLALSRRVICAILGMLMLMAAAPLPSRSAEPGHIALQQVQDYPLPGRATRWDYMSLDASRNRLFIAHLGDSAVVVIDTKDKSVVGTIAGVSDVHGVLVIPELGRAYASATGSNEVVAIDTASLQIIARMPAGKYPDGLAYAPDMHKLYVSDEYGKAETVIDVRSNRRVKTIPLGGEAGNTQYDPVSRHIFVNVQTSAELIEIDPATDSVMQRIRLPGAAGNHGLLIEPFLRLAFIACEGNGKLLVLDLRTKKPRQALDVGGSPDVLAYDPGLGMLYVATEAGILYRFRVGPNEVVKADEVRVGSNAHTVAVNPDTHEVFLPLKQKGKQPVLRVMRPKP</sequence>
<dbReference type="InterPro" id="IPR051200">
    <property type="entry name" value="Host-pathogen_enzymatic-act"/>
</dbReference>
<keyword evidence="2" id="KW-1185">Reference proteome</keyword>
<dbReference type="InterPro" id="IPR011048">
    <property type="entry name" value="Haem_d1_sf"/>
</dbReference>
<organism evidence="1 2">
    <name type="scientific">Noviherbaspirillum pedocola</name>
    <dbReference type="NCBI Taxonomy" id="2801341"/>
    <lineage>
        <taxon>Bacteria</taxon>
        <taxon>Pseudomonadati</taxon>
        <taxon>Pseudomonadota</taxon>
        <taxon>Betaproteobacteria</taxon>
        <taxon>Burkholderiales</taxon>
        <taxon>Oxalobacteraceae</taxon>
        <taxon>Noviherbaspirillum</taxon>
    </lineage>
</organism>
<comment type="caution">
    <text evidence="1">The sequence shown here is derived from an EMBL/GenBank/DDBJ whole genome shotgun (WGS) entry which is preliminary data.</text>
</comment>
<proteinExistence type="predicted"/>
<dbReference type="EMBL" id="JAEPBG010000008">
    <property type="protein sequence ID" value="MBK4736628.1"/>
    <property type="molecule type" value="Genomic_DNA"/>
</dbReference>
<dbReference type="RefSeq" id="WP_200594247.1">
    <property type="nucleotide sequence ID" value="NZ_JAEPBG010000008.1"/>
</dbReference>
<reference evidence="1" key="1">
    <citation type="submission" date="2021-01" db="EMBL/GenBank/DDBJ databases">
        <title>Genome sequence of strain Noviherbaspirillum sp. DKR-6.</title>
        <authorList>
            <person name="Chaudhary D.K."/>
        </authorList>
    </citation>
    <scope>NUCLEOTIDE SEQUENCE</scope>
    <source>
        <strain evidence="1">DKR-6</strain>
    </source>
</reference>
<dbReference type="PANTHER" id="PTHR47197:SF3">
    <property type="entry name" value="DIHYDRO-HEME D1 DEHYDROGENASE"/>
    <property type="match status" value="1"/>
</dbReference>
<evidence type="ECO:0000313" key="1">
    <source>
        <dbReference type="EMBL" id="MBK4736628.1"/>
    </source>
</evidence>
<dbReference type="Gene3D" id="2.130.10.10">
    <property type="entry name" value="YVTN repeat-like/Quinoprotein amine dehydrogenase"/>
    <property type="match status" value="2"/>
</dbReference>
<dbReference type="PANTHER" id="PTHR47197">
    <property type="entry name" value="PROTEIN NIRF"/>
    <property type="match status" value="1"/>
</dbReference>
<dbReference type="InterPro" id="IPR015943">
    <property type="entry name" value="WD40/YVTN_repeat-like_dom_sf"/>
</dbReference>